<dbReference type="EMBL" id="KB096815">
    <property type="protein sequence ID" value="ESO01196.1"/>
    <property type="molecule type" value="Genomic_DNA"/>
</dbReference>
<feature type="region of interest" description="Disordered" evidence="1">
    <location>
        <begin position="35"/>
        <end position="72"/>
    </location>
</feature>
<dbReference type="InParanoid" id="T1FL06"/>
<keyword evidence="4" id="KW-1185">Reference proteome</keyword>
<gene>
    <name evidence="3" type="primary">20209505</name>
    <name evidence="2" type="ORF">HELRODRAFT_184331</name>
</gene>
<proteinExistence type="predicted"/>
<dbReference type="GeneID" id="20209505"/>
<dbReference type="OrthoDB" id="7485566at2759"/>
<dbReference type="AlphaFoldDB" id="T1FL06"/>
<dbReference type="EnsemblMetazoa" id="HelroT184331">
    <property type="protein sequence ID" value="HelroP184331"/>
    <property type="gene ID" value="HelroG184331"/>
</dbReference>
<dbReference type="KEGG" id="hro:HELRODRAFT_184331"/>
<evidence type="ECO:0000313" key="4">
    <source>
        <dbReference type="Proteomes" id="UP000015101"/>
    </source>
</evidence>
<evidence type="ECO:0000313" key="2">
    <source>
        <dbReference type="EMBL" id="ESO01196.1"/>
    </source>
</evidence>
<dbReference type="CTD" id="20209505"/>
<sequence length="628" mass="68094">MAPTLQQCPVCFNHYRSTPDGKLCRHGGKVKGQECSGSRKKVDPSGARAASPLGAAPDPRPGLPTRSSAASVSGDPLGLDYSGVFDKLTAVLKCVPVYDHIPKPCREKFAHDLNALLTAVCNDPGDPAHWVRLHCFVPYVLQKTSRGGRRVNQGNLVNKRLSEYSTIGLETLVLCFDGFNNAKSQMHNPDRWINAVSSCIEQGNLSSAVRLVCSPEGLAESSPATFDKLCSIHPKFRLPKLMYFLRTSKHIDPSKLGEFDGALRTALSSICNVQEPSGISAHDGRRPDGCTLIPWRAGRCLAWDVTVPGTLAERYVNLTSKECGLAAARAADEKMKKYGNALPSMEFLPICIEVLGPMDPNTLKFLKEIGKRISVRSGAVAGLIKPITLLNGWPNSVRPRSSFNTDHNTKPRRHNPNSWISAVITRIEQGSLSAAVRLACSPAGLAESSPETLAKLKAIHPSAPLNRRAFPAQEPSNGRVSPAQVLTALKSFNNGSSGGLDGLRPQHIKDLLSGPTPTDELLNNLTRLVNLLLSGVCPPAEPSGIAAHDGKRPDGCTLIPWRAGRCLAWDVTVPGIFAERYVQLTSKKKRSGDSREYFFAMNNISCILQRFLRVCVLENVELNVDGVE</sequence>
<reference evidence="2 4" key="2">
    <citation type="journal article" date="2013" name="Nature">
        <title>Insights into bilaterian evolution from three spiralian genomes.</title>
        <authorList>
            <person name="Simakov O."/>
            <person name="Marletaz F."/>
            <person name="Cho S.J."/>
            <person name="Edsinger-Gonzales E."/>
            <person name="Havlak P."/>
            <person name="Hellsten U."/>
            <person name="Kuo D.H."/>
            <person name="Larsson T."/>
            <person name="Lv J."/>
            <person name="Arendt D."/>
            <person name="Savage R."/>
            <person name="Osoegawa K."/>
            <person name="de Jong P."/>
            <person name="Grimwood J."/>
            <person name="Chapman J.A."/>
            <person name="Shapiro H."/>
            <person name="Aerts A."/>
            <person name="Otillar R.P."/>
            <person name="Terry A.Y."/>
            <person name="Boore J.L."/>
            <person name="Grigoriev I.V."/>
            <person name="Lindberg D.R."/>
            <person name="Seaver E.C."/>
            <person name="Weisblat D.A."/>
            <person name="Putnam N.H."/>
            <person name="Rokhsar D.S."/>
        </authorList>
    </citation>
    <scope>NUCLEOTIDE SEQUENCE</scope>
</reference>
<dbReference type="RefSeq" id="XP_009020706.1">
    <property type="nucleotide sequence ID" value="XM_009022458.1"/>
</dbReference>
<dbReference type="EMBL" id="AMQM01009697">
    <property type="status" value="NOT_ANNOTATED_CDS"/>
    <property type="molecule type" value="Genomic_DNA"/>
</dbReference>
<evidence type="ECO:0000256" key="1">
    <source>
        <dbReference type="SAM" id="MobiDB-lite"/>
    </source>
</evidence>
<name>T1FL06_HELRO</name>
<dbReference type="HOGENOM" id="CLU_021182_3_2_1"/>
<protein>
    <submittedName>
        <fullName evidence="2 3">Uncharacterized protein</fullName>
    </submittedName>
</protein>
<dbReference type="Proteomes" id="UP000015101">
    <property type="component" value="Unassembled WGS sequence"/>
</dbReference>
<accession>T1FL06</accession>
<evidence type="ECO:0000313" key="3">
    <source>
        <dbReference type="EnsemblMetazoa" id="HelroP184331"/>
    </source>
</evidence>
<reference evidence="3" key="3">
    <citation type="submission" date="2015-06" db="UniProtKB">
        <authorList>
            <consortium name="EnsemblMetazoa"/>
        </authorList>
    </citation>
    <scope>IDENTIFICATION</scope>
</reference>
<organism evidence="3 4">
    <name type="scientific">Helobdella robusta</name>
    <name type="common">Californian leech</name>
    <dbReference type="NCBI Taxonomy" id="6412"/>
    <lineage>
        <taxon>Eukaryota</taxon>
        <taxon>Metazoa</taxon>
        <taxon>Spiralia</taxon>
        <taxon>Lophotrochozoa</taxon>
        <taxon>Annelida</taxon>
        <taxon>Clitellata</taxon>
        <taxon>Hirudinea</taxon>
        <taxon>Rhynchobdellida</taxon>
        <taxon>Glossiphoniidae</taxon>
        <taxon>Helobdella</taxon>
    </lineage>
</organism>
<reference evidence="4" key="1">
    <citation type="submission" date="2012-12" db="EMBL/GenBank/DDBJ databases">
        <authorList>
            <person name="Hellsten U."/>
            <person name="Grimwood J."/>
            <person name="Chapman J.A."/>
            <person name="Shapiro H."/>
            <person name="Aerts A."/>
            <person name="Otillar R.P."/>
            <person name="Terry A.Y."/>
            <person name="Boore J.L."/>
            <person name="Simakov O."/>
            <person name="Marletaz F."/>
            <person name="Cho S.-J."/>
            <person name="Edsinger-Gonzales E."/>
            <person name="Havlak P."/>
            <person name="Kuo D.-H."/>
            <person name="Larsson T."/>
            <person name="Lv J."/>
            <person name="Arendt D."/>
            <person name="Savage R."/>
            <person name="Osoegawa K."/>
            <person name="de Jong P."/>
            <person name="Lindberg D.R."/>
            <person name="Seaver E.C."/>
            <person name="Weisblat D.A."/>
            <person name="Putnam N.H."/>
            <person name="Grigoriev I.V."/>
            <person name="Rokhsar D.S."/>
        </authorList>
    </citation>
    <scope>NUCLEOTIDE SEQUENCE</scope>
</reference>